<proteinExistence type="predicted"/>
<keyword evidence="3" id="KW-1185">Reference proteome</keyword>
<reference evidence="2 3" key="1">
    <citation type="submission" date="2019-11" db="EMBL/GenBank/DDBJ databases">
        <title>Whole genome sequence of Oryza granulata.</title>
        <authorList>
            <person name="Li W."/>
        </authorList>
    </citation>
    <scope>NUCLEOTIDE SEQUENCE [LARGE SCALE GENOMIC DNA]</scope>
    <source>
        <strain evidence="3">cv. Menghai</strain>
        <tissue evidence="2">Leaf</tissue>
    </source>
</reference>
<accession>A0A6G1EP65</accession>
<dbReference type="EMBL" id="SPHZ02000003">
    <property type="protein sequence ID" value="KAF0926412.1"/>
    <property type="molecule type" value="Genomic_DNA"/>
</dbReference>
<dbReference type="Proteomes" id="UP000479710">
    <property type="component" value="Unassembled WGS sequence"/>
</dbReference>
<evidence type="ECO:0000313" key="3">
    <source>
        <dbReference type="Proteomes" id="UP000479710"/>
    </source>
</evidence>
<evidence type="ECO:0000256" key="1">
    <source>
        <dbReference type="SAM" id="MobiDB-lite"/>
    </source>
</evidence>
<comment type="caution">
    <text evidence="2">The sequence shown here is derived from an EMBL/GenBank/DDBJ whole genome shotgun (WGS) entry which is preliminary data.</text>
</comment>
<protein>
    <submittedName>
        <fullName evidence="2">Uncharacterized protein</fullName>
    </submittedName>
</protein>
<sequence>MDPIARADPSKVKNGRMLVIGSERAEEIAAEEAHEMMRWSSEDGGEGGAATPVIGGGGDQREMPFLPIKWHLVVPDRPQGWKEVIYEFCDNLSTKDDINGSKN</sequence>
<organism evidence="2 3">
    <name type="scientific">Oryza meyeriana var. granulata</name>
    <dbReference type="NCBI Taxonomy" id="110450"/>
    <lineage>
        <taxon>Eukaryota</taxon>
        <taxon>Viridiplantae</taxon>
        <taxon>Streptophyta</taxon>
        <taxon>Embryophyta</taxon>
        <taxon>Tracheophyta</taxon>
        <taxon>Spermatophyta</taxon>
        <taxon>Magnoliopsida</taxon>
        <taxon>Liliopsida</taxon>
        <taxon>Poales</taxon>
        <taxon>Poaceae</taxon>
        <taxon>BOP clade</taxon>
        <taxon>Oryzoideae</taxon>
        <taxon>Oryzeae</taxon>
        <taxon>Oryzinae</taxon>
        <taxon>Oryza</taxon>
        <taxon>Oryza meyeriana</taxon>
    </lineage>
</organism>
<evidence type="ECO:0000313" key="2">
    <source>
        <dbReference type="EMBL" id="KAF0926412.1"/>
    </source>
</evidence>
<gene>
    <name evidence="2" type="ORF">E2562_024134</name>
</gene>
<dbReference type="AlphaFoldDB" id="A0A6G1EP65"/>
<feature type="region of interest" description="Disordered" evidence="1">
    <location>
        <begin position="34"/>
        <end position="60"/>
    </location>
</feature>
<name>A0A6G1EP65_9ORYZ</name>